<organism evidence="1 2">
    <name type="scientific">Portunus trituberculatus</name>
    <name type="common">Swimming crab</name>
    <name type="synonym">Neptunus trituberculatus</name>
    <dbReference type="NCBI Taxonomy" id="210409"/>
    <lineage>
        <taxon>Eukaryota</taxon>
        <taxon>Metazoa</taxon>
        <taxon>Ecdysozoa</taxon>
        <taxon>Arthropoda</taxon>
        <taxon>Crustacea</taxon>
        <taxon>Multicrustacea</taxon>
        <taxon>Malacostraca</taxon>
        <taxon>Eumalacostraca</taxon>
        <taxon>Eucarida</taxon>
        <taxon>Decapoda</taxon>
        <taxon>Pleocyemata</taxon>
        <taxon>Brachyura</taxon>
        <taxon>Eubrachyura</taxon>
        <taxon>Portunoidea</taxon>
        <taxon>Portunidae</taxon>
        <taxon>Portuninae</taxon>
        <taxon>Portunus</taxon>
    </lineage>
</organism>
<gene>
    <name evidence="1" type="ORF">E2C01_048661</name>
</gene>
<evidence type="ECO:0000313" key="1">
    <source>
        <dbReference type="EMBL" id="MPC54736.1"/>
    </source>
</evidence>
<comment type="caution">
    <text evidence="1">The sequence shown here is derived from an EMBL/GenBank/DDBJ whole genome shotgun (WGS) entry which is preliminary data.</text>
</comment>
<evidence type="ECO:0000313" key="2">
    <source>
        <dbReference type="Proteomes" id="UP000324222"/>
    </source>
</evidence>
<accession>A0A5B7GB50</accession>
<name>A0A5B7GB50_PORTR</name>
<proteinExistence type="predicted"/>
<reference evidence="1 2" key="1">
    <citation type="submission" date="2019-05" db="EMBL/GenBank/DDBJ databases">
        <title>Another draft genome of Portunus trituberculatus and its Hox gene families provides insights of decapod evolution.</title>
        <authorList>
            <person name="Jeong J.-H."/>
            <person name="Song I."/>
            <person name="Kim S."/>
            <person name="Choi T."/>
            <person name="Kim D."/>
            <person name="Ryu S."/>
            <person name="Kim W."/>
        </authorList>
    </citation>
    <scope>NUCLEOTIDE SEQUENCE [LARGE SCALE GENOMIC DNA]</scope>
    <source>
        <tissue evidence="1">Muscle</tissue>
    </source>
</reference>
<dbReference type="AlphaFoldDB" id="A0A5B7GB50"/>
<protein>
    <submittedName>
        <fullName evidence="1">Uncharacterized protein</fullName>
    </submittedName>
</protein>
<sequence>MSQSLTCPTCVKLRSLSSRKSTCVPIVPRNEPRPLQKALNPASCSSSCVDKAYLRVAGIGKLRYCRCDLLLCRAVGVSTDGYHRMRKCEHLPAAATYAPEHKRHISE</sequence>
<dbReference type="EMBL" id="VSRR010012598">
    <property type="protein sequence ID" value="MPC54736.1"/>
    <property type="molecule type" value="Genomic_DNA"/>
</dbReference>
<keyword evidence="2" id="KW-1185">Reference proteome</keyword>
<dbReference type="Proteomes" id="UP000324222">
    <property type="component" value="Unassembled WGS sequence"/>
</dbReference>